<dbReference type="EMBL" id="QNRQ01000005">
    <property type="protein sequence ID" value="RBP39321.1"/>
    <property type="molecule type" value="Genomic_DNA"/>
</dbReference>
<protein>
    <recommendedName>
        <fullName evidence="1">HNH nuclease domain-containing protein</fullName>
    </recommendedName>
</protein>
<keyword evidence="3" id="KW-1185">Reference proteome</keyword>
<evidence type="ECO:0000259" key="1">
    <source>
        <dbReference type="Pfam" id="PF13392"/>
    </source>
</evidence>
<proteinExistence type="predicted"/>
<dbReference type="InterPro" id="IPR044925">
    <property type="entry name" value="His-Me_finger_sf"/>
</dbReference>
<feature type="domain" description="HNH nuclease" evidence="1">
    <location>
        <begin position="4"/>
        <end position="36"/>
    </location>
</feature>
<reference evidence="2 3" key="1">
    <citation type="submission" date="2018-06" db="EMBL/GenBank/DDBJ databases">
        <title>Genomic Encyclopedia of Type Strains, Phase IV (KMG-IV): sequencing the most valuable type-strain genomes for metagenomic binning, comparative biology and taxonomic classification.</title>
        <authorList>
            <person name="Goeker M."/>
        </authorList>
    </citation>
    <scope>NUCLEOTIDE SEQUENCE [LARGE SCALE GENOMIC DNA]</scope>
    <source>
        <strain evidence="2 3">DSM 25520</strain>
    </source>
</reference>
<accession>A0A366HAK1</accession>
<dbReference type="SUPFAM" id="SSF54060">
    <property type="entry name" value="His-Me finger endonucleases"/>
    <property type="match status" value="1"/>
</dbReference>
<dbReference type="InterPro" id="IPR003615">
    <property type="entry name" value="HNH_nuc"/>
</dbReference>
<dbReference type="Pfam" id="PF13392">
    <property type="entry name" value="HNH_3"/>
    <property type="match status" value="1"/>
</dbReference>
<organism evidence="2 3">
    <name type="scientific">Eoetvoesiella caeni</name>
    <dbReference type="NCBI Taxonomy" id="645616"/>
    <lineage>
        <taxon>Bacteria</taxon>
        <taxon>Pseudomonadati</taxon>
        <taxon>Pseudomonadota</taxon>
        <taxon>Betaproteobacteria</taxon>
        <taxon>Burkholderiales</taxon>
        <taxon>Alcaligenaceae</taxon>
        <taxon>Eoetvoesiella</taxon>
    </lineage>
</organism>
<evidence type="ECO:0000313" key="3">
    <source>
        <dbReference type="Proteomes" id="UP000253628"/>
    </source>
</evidence>
<dbReference type="AlphaFoldDB" id="A0A366HAK1"/>
<evidence type="ECO:0000313" key="2">
    <source>
        <dbReference type="EMBL" id="RBP39321.1"/>
    </source>
</evidence>
<name>A0A366HAK1_9BURK</name>
<comment type="caution">
    <text evidence="2">The sequence shown here is derived from an EMBL/GenBank/DDBJ whole genome shotgun (WGS) entry which is preliminary data.</text>
</comment>
<dbReference type="Proteomes" id="UP000253628">
    <property type="component" value="Unassembled WGS sequence"/>
</dbReference>
<sequence>MAGHSIPPGMELLHSCDIGLCVNPDHLSIGTHQENMTDMVRKGRAKAPAGSDHWTRHDPERARTIARQNIVKLHGSGEMNNNAKITMDIAASIREAHAANPRQTMTALGKTFGLGREQTRKIIKEIAWKS</sequence>
<gene>
    <name evidence="2" type="ORF">DFR37_105113</name>
</gene>